<sequence length="105" mass="11258">MRQSKTIMWAATGLLLSMTLPGCGSIGRAAPPPEVVVRTVRETPPAELLRCPAPVQGLPTQGGASIPSDWRAGIRRLAQSRGDLFDQVSRLIQFHTGDPCPTPEN</sequence>
<gene>
    <name evidence="1" type="ORF">TM448B00361_0004</name>
</gene>
<protein>
    <submittedName>
        <fullName evidence="1">Uncharacterized protein</fullName>
    </submittedName>
</protein>
<accession>A0A6M3XF15</accession>
<dbReference type="AlphaFoldDB" id="A0A6M3XF15"/>
<name>A0A6M3XF15_9ZZZZ</name>
<dbReference type="EMBL" id="MT144615">
    <property type="protein sequence ID" value="QJH95215.1"/>
    <property type="molecule type" value="Genomic_DNA"/>
</dbReference>
<reference evidence="1" key="1">
    <citation type="submission" date="2020-03" db="EMBL/GenBank/DDBJ databases">
        <title>The deep terrestrial virosphere.</title>
        <authorList>
            <person name="Holmfeldt K."/>
            <person name="Nilsson E."/>
            <person name="Simone D."/>
            <person name="Lopez-Fernandez M."/>
            <person name="Wu X."/>
            <person name="de Brujin I."/>
            <person name="Lundin D."/>
            <person name="Andersson A."/>
            <person name="Bertilsson S."/>
            <person name="Dopson M."/>
        </authorList>
    </citation>
    <scope>NUCLEOTIDE SEQUENCE</scope>
    <source>
        <strain evidence="1">TM448B00361</strain>
    </source>
</reference>
<organism evidence="1">
    <name type="scientific">viral metagenome</name>
    <dbReference type="NCBI Taxonomy" id="1070528"/>
    <lineage>
        <taxon>unclassified sequences</taxon>
        <taxon>metagenomes</taxon>
        <taxon>organismal metagenomes</taxon>
    </lineage>
</organism>
<proteinExistence type="predicted"/>
<evidence type="ECO:0000313" key="1">
    <source>
        <dbReference type="EMBL" id="QJH95215.1"/>
    </source>
</evidence>